<dbReference type="Proteomes" id="UP000011058">
    <property type="component" value="Chromosome"/>
</dbReference>
<dbReference type="EMBL" id="HE796683">
    <property type="protein sequence ID" value="CCH00645.1"/>
    <property type="molecule type" value="Genomic_DNA"/>
</dbReference>
<sequence>MFVFKLRLVHSTHERIYQINFKTNMRNFFLVGLTFTLCLFINSCTPELVSPVAPAAKVAAVTHSKARIPTTYIDWENAEFFYYKRSDGQVIQVRTPWAAGGSAVFPFYTVQDRFRRDGWELVYNYFDPNQFVDDKLFFILYNKYRGILRVFFRNTSAVPAASNYILHQLRLGSSVNYNTSQLNFSTDEAKAMDILVDKPFTAGTNTTPLSNNTGALNDAWYTFDYEFAYDPNTPNINGLQVGLDLEARAVSEKRLEITGTIDGTIEGTINVSGDSGGQLFSTLFSKTSNATNISNIVGSVSTGGSNGAAKNGIFKLIGSAATSGLTTAVKNAANTLASGGLNILTTPLTKFFSSIIASPAQNVQNTDLKLKAQTKANGTQTDEFLLFSQHFFLPGTARTDPNTPGVIPYYDKPLGVFNLSRMPIIHVSKYDELAARYELDSPTITLNPAISGEVTVRNQNITMVWYYEGAGGIDFNSANRNPILISQSTAGTWYDVSTNFAIYGLARNPARRLNFGVQVSFELVDGNGQVTYISKMFKPTMDYQDGL</sequence>
<dbReference type="KEGG" id="fae:FAES_2636"/>
<organism evidence="1 2">
    <name type="scientific">Fibrella aestuarina BUZ 2</name>
    <dbReference type="NCBI Taxonomy" id="1166018"/>
    <lineage>
        <taxon>Bacteria</taxon>
        <taxon>Pseudomonadati</taxon>
        <taxon>Bacteroidota</taxon>
        <taxon>Cytophagia</taxon>
        <taxon>Cytophagales</taxon>
        <taxon>Spirosomataceae</taxon>
        <taxon>Fibrella</taxon>
    </lineage>
</organism>
<dbReference type="AlphaFoldDB" id="I0K942"/>
<dbReference type="PATRIC" id="fig|1166018.3.peg.4402"/>
<dbReference type="eggNOG" id="ENOG5032SD8">
    <property type="taxonomic scope" value="Bacteria"/>
</dbReference>
<proteinExistence type="predicted"/>
<keyword evidence="2" id="KW-1185">Reference proteome</keyword>
<evidence type="ECO:0000313" key="1">
    <source>
        <dbReference type="EMBL" id="CCH00645.1"/>
    </source>
</evidence>
<protein>
    <submittedName>
        <fullName evidence="1">Uncharacterized protein</fullName>
    </submittedName>
</protein>
<evidence type="ECO:0000313" key="2">
    <source>
        <dbReference type="Proteomes" id="UP000011058"/>
    </source>
</evidence>
<gene>
    <name evidence="1" type="ORF">FAES_2636</name>
</gene>
<accession>I0K942</accession>
<dbReference type="HOGENOM" id="CLU_477074_0_0_10"/>
<name>I0K942_9BACT</name>
<reference evidence="1 2" key="1">
    <citation type="journal article" date="2012" name="J. Bacteriol.">
        <title>Genome Sequence of Fibrella aestuarina BUZ 2T, a Filamentous Marine Bacterium.</title>
        <authorList>
            <person name="Filippini M."/>
            <person name="Qi W."/>
            <person name="Blom J."/>
            <person name="Goesmann A."/>
            <person name="Smits T.H."/>
            <person name="Bagheri H.C."/>
        </authorList>
    </citation>
    <scope>NUCLEOTIDE SEQUENCE [LARGE SCALE GENOMIC DNA]</scope>
    <source>
        <strain evidence="2">BUZ 2T</strain>
    </source>
</reference>